<organism evidence="1 2">
    <name type="scientific">Melia azedarach</name>
    <name type="common">Chinaberry tree</name>
    <dbReference type="NCBI Taxonomy" id="155640"/>
    <lineage>
        <taxon>Eukaryota</taxon>
        <taxon>Viridiplantae</taxon>
        <taxon>Streptophyta</taxon>
        <taxon>Embryophyta</taxon>
        <taxon>Tracheophyta</taxon>
        <taxon>Spermatophyta</taxon>
        <taxon>Magnoliopsida</taxon>
        <taxon>eudicotyledons</taxon>
        <taxon>Gunneridae</taxon>
        <taxon>Pentapetalae</taxon>
        <taxon>rosids</taxon>
        <taxon>malvids</taxon>
        <taxon>Sapindales</taxon>
        <taxon>Meliaceae</taxon>
        <taxon>Melia</taxon>
    </lineage>
</organism>
<name>A0ACC1WS56_MELAZ</name>
<evidence type="ECO:0000313" key="2">
    <source>
        <dbReference type="Proteomes" id="UP001164539"/>
    </source>
</evidence>
<evidence type="ECO:0000313" key="1">
    <source>
        <dbReference type="EMBL" id="KAJ4701883.1"/>
    </source>
</evidence>
<protein>
    <submittedName>
        <fullName evidence="1">RING-H2 finger protein</fullName>
    </submittedName>
</protein>
<comment type="caution">
    <text evidence="1">The sequence shown here is derived from an EMBL/GenBank/DDBJ whole genome shotgun (WGS) entry which is preliminary data.</text>
</comment>
<proteinExistence type="predicted"/>
<gene>
    <name evidence="1" type="ORF">OWV82_025058</name>
</gene>
<sequence length="144" mass="16153">MKEKQLQGIDMESSNLFQMLSSCSPSSSSPFAFIGISVLILIYVLILYLVMDFNEDNSTARVENCLSGLSLEEIQELPWFDCEVNFAANCAVCLDSVQKGDRYRIFPGCGHVFHAQCVDLWLLRRPTCPNCRSLFKAKASLDVV</sequence>
<reference evidence="1 2" key="1">
    <citation type="journal article" date="2023" name="Science">
        <title>Complex scaffold remodeling in plant triterpene biosynthesis.</title>
        <authorList>
            <person name="De La Pena R."/>
            <person name="Hodgson H."/>
            <person name="Liu J.C."/>
            <person name="Stephenson M.J."/>
            <person name="Martin A.C."/>
            <person name="Owen C."/>
            <person name="Harkess A."/>
            <person name="Leebens-Mack J."/>
            <person name="Jimenez L.E."/>
            <person name="Osbourn A."/>
            <person name="Sattely E.S."/>
        </authorList>
    </citation>
    <scope>NUCLEOTIDE SEQUENCE [LARGE SCALE GENOMIC DNA]</scope>
    <source>
        <strain evidence="2">cv. JPN11</strain>
        <tissue evidence="1">Leaf</tissue>
    </source>
</reference>
<dbReference type="EMBL" id="CM051407">
    <property type="protein sequence ID" value="KAJ4701883.1"/>
    <property type="molecule type" value="Genomic_DNA"/>
</dbReference>
<keyword evidence="2" id="KW-1185">Reference proteome</keyword>
<accession>A0ACC1WS56</accession>
<dbReference type="Proteomes" id="UP001164539">
    <property type="component" value="Chromosome 14"/>
</dbReference>